<reference evidence="2 3" key="1">
    <citation type="submission" date="2016-09" db="EMBL/GenBank/DDBJ databases">
        <title>Draft genome sequence of the soil isolate, Lysinibacillus fusiformis M5, a potential hypoxanthine producer.</title>
        <authorList>
            <person name="Gallegos-Monterrosa R."/>
            <person name="Maroti G."/>
            <person name="Balint B."/>
            <person name="Kovacs A.T."/>
        </authorList>
    </citation>
    <scope>NUCLEOTIDE SEQUENCE [LARGE SCALE GENOMIC DNA]</scope>
    <source>
        <strain evidence="2 3">M5</strain>
    </source>
</reference>
<dbReference type="Proteomes" id="UP000094784">
    <property type="component" value="Unassembled WGS sequence"/>
</dbReference>
<dbReference type="Gene3D" id="3.40.50.11290">
    <property type="match status" value="1"/>
</dbReference>
<sequence>MMNLYDSSLFFDEMFDGNQPKPHYRSFHHKLSIFSQEQLEEKYRQAQASFLRQGITFTVYGAQDGTERTMPFDCVPIIIPQTQWAIIEAGVKQRVEALNLFLQDVYDEQKIIRDGYIPRQLVEKNPYFSPIMKGLNVPIANHIFLAGIDLIRDEKGEYFVLEDNLRNPSGISYVFENRDVMKEVYPEFFSKHTILSLDKQMANMKKTLLAHRPPTMDEGREPKAVLLTAGMYNSAYYDHVFLAQHLTIQLVEGRDLVVKDLKVYMKTISGLQQIDIIYRRIDDDFLDPVAFREDSLLGVPHLMAVYQAGNVAILNAVGNGVADDKAMYAYVPQMIRYYLQEEPILPNVKTYHLEDEQQRAWVLEHIQELVVKNVSASGGYDMLIGPHADEEEIALFKDKIMMHPCQYIAQPTIKLSRAPSFQNGRFYPCHVDLRVYAMKGEDCYVLPGGLSRVALQEGSLVVNSSQGGGAKDTWILKEELQHAESSSRRVILDGTV</sequence>
<dbReference type="InterPro" id="IPR051680">
    <property type="entry name" value="ATP-dep_Glu-Cys_Ligase-2"/>
</dbReference>
<dbReference type="SUPFAM" id="SSF56059">
    <property type="entry name" value="Glutathione synthetase ATP-binding domain-like"/>
    <property type="match status" value="1"/>
</dbReference>
<gene>
    <name evidence="2" type="ORF">BG258_10805</name>
</gene>
<evidence type="ECO:0000259" key="1">
    <source>
        <dbReference type="Pfam" id="PF14403"/>
    </source>
</evidence>
<dbReference type="PIRSF" id="PIRSF005522">
    <property type="entry name" value="UCP005522"/>
    <property type="match status" value="1"/>
</dbReference>
<dbReference type="AlphaFoldDB" id="A0A1E4R7A8"/>
<dbReference type="Pfam" id="PF14403">
    <property type="entry name" value="CP_ATPgrasp_2"/>
    <property type="match status" value="1"/>
</dbReference>
<evidence type="ECO:0000313" key="3">
    <source>
        <dbReference type="Proteomes" id="UP000094784"/>
    </source>
</evidence>
<dbReference type="PANTHER" id="PTHR34595">
    <property type="entry name" value="BLR5612 PROTEIN"/>
    <property type="match status" value="1"/>
</dbReference>
<protein>
    <recommendedName>
        <fullName evidence="1">Circularly permuted ATP-grasp type 2 domain-containing protein</fullName>
    </recommendedName>
</protein>
<dbReference type="InterPro" id="IPR016450">
    <property type="entry name" value="UCP005522"/>
</dbReference>
<name>A0A1E4R7A8_9BACI</name>
<dbReference type="OrthoDB" id="9803842at2"/>
<dbReference type="RefSeq" id="WP_069481346.1">
    <property type="nucleotide sequence ID" value="NZ_KV766182.1"/>
</dbReference>
<accession>A0A1E4R7A8</accession>
<comment type="caution">
    <text evidence="2">The sequence shown here is derived from an EMBL/GenBank/DDBJ whole genome shotgun (WGS) entry which is preliminary data.</text>
</comment>
<dbReference type="Gene3D" id="3.30.1490.270">
    <property type="match status" value="1"/>
</dbReference>
<organism evidence="2 3">
    <name type="scientific">Lysinibacillus fusiformis</name>
    <dbReference type="NCBI Taxonomy" id="28031"/>
    <lineage>
        <taxon>Bacteria</taxon>
        <taxon>Bacillati</taxon>
        <taxon>Bacillota</taxon>
        <taxon>Bacilli</taxon>
        <taxon>Bacillales</taxon>
        <taxon>Bacillaceae</taxon>
        <taxon>Lysinibacillus</taxon>
    </lineage>
</organism>
<dbReference type="PANTHER" id="PTHR34595:SF7">
    <property type="entry name" value="SLL1039 PROTEIN"/>
    <property type="match status" value="1"/>
</dbReference>
<dbReference type="InterPro" id="IPR025841">
    <property type="entry name" value="CP_ATPgrasp_2"/>
</dbReference>
<feature type="domain" description="Circularly permuted ATP-grasp type 2" evidence="1">
    <location>
        <begin position="76"/>
        <end position="454"/>
    </location>
</feature>
<dbReference type="EMBL" id="MECQ01000001">
    <property type="protein sequence ID" value="ODV56350.1"/>
    <property type="molecule type" value="Genomic_DNA"/>
</dbReference>
<proteinExistence type="predicted"/>
<evidence type="ECO:0000313" key="2">
    <source>
        <dbReference type="EMBL" id="ODV56350.1"/>
    </source>
</evidence>